<name>A0ABN7UNM0_GIGMA</name>
<proteinExistence type="predicted"/>
<sequence length="313" mass="35524">MDIIERIGPQKFTAIITESAVNLKSAKEKIYNKYPHILKLDHFTKLPQKLALLWQGLSNMRIHSEGLILWCPTCWGSLYNTTNSILLAQPLIKTCINVLGAGSANLADCYINIKKLAAIIYQIPEFNPFKPTVIQKCKELISQLRYYYANKKPFDLSYVQGLDTPIISPSQANCKRNFSTLKCFIGDKRTCLGIEKLEGMAKIRAYHMANIQSELTYFDAELTEFELCKMVKIATIDDYITDEKAICGNNDSDNIDAYEENSNLSCQTIILEDIRSHTFEFSANIADTNINVEDDVSMDYNPEDLVDTVLEIQ</sequence>
<gene>
    <name evidence="1" type="ORF">GMARGA_LOCUS8831</name>
</gene>
<reference evidence="1 2" key="1">
    <citation type="submission" date="2021-06" db="EMBL/GenBank/DDBJ databases">
        <authorList>
            <person name="Kallberg Y."/>
            <person name="Tangrot J."/>
            <person name="Rosling A."/>
        </authorList>
    </citation>
    <scope>NUCLEOTIDE SEQUENCE [LARGE SCALE GENOMIC DNA]</scope>
    <source>
        <strain evidence="1 2">120-4 pot B 10/14</strain>
    </source>
</reference>
<accession>A0ABN7UNM0</accession>
<evidence type="ECO:0000313" key="1">
    <source>
        <dbReference type="EMBL" id="CAG8640771.1"/>
    </source>
</evidence>
<protein>
    <submittedName>
        <fullName evidence="1">13512_t:CDS:1</fullName>
    </submittedName>
</protein>
<dbReference type="Proteomes" id="UP000789901">
    <property type="component" value="Unassembled WGS sequence"/>
</dbReference>
<dbReference type="EMBL" id="CAJVQB010004612">
    <property type="protein sequence ID" value="CAG8640771.1"/>
    <property type="molecule type" value="Genomic_DNA"/>
</dbReference>
<organism evidence="1 2">
    <name type="scientific">Gigaspora margarita</name>
    <dbReference type="NCBI Taxonomy" id="4874"/>
    <lineage>
        <taxon>Eukaryota</taxon>
        <taxon>Fungi</taxon>
        <taxon>Fungi incertae sedis</taxon>
        <taxon>Mucoromycota</taxon>
        <taxon>Glomeromycotina</taxon>
        <taxon>Glomeromycetes</taxon>
        <taxon>Diversisporales</taxon>
        <taxon>Gigasporaceae</taxon>
        <taxon>Gigaspora</taxon>
    </lineage>
</organism>
<keyword evidence="2" id="KW-1185">Reference proteome</keyword>
<evidence type="ECO:0000313" key="2">
    <source>
        <dbReference type="Proteomes" id="UP000789901"/>
    </source>
</evidence>
<comment type="caution">
    <text evidence="1">The sequence shown here is derived from an EMBL/GenBank/DDBJ whole genome shotgun (WGS) entry which is preliminary data.</text>
</comment>